<dbReference type="Proteomes" id="UP000502297">
    <property type="component" value="Chromosome"/>
</dbReference>
<dbReference type="AlphaFoldDB" id="A0A6G8RSA0"/>
<feature type="chain" id="PRO_5026283479" evidence="1">
    <location>
        <begin position="25"/>
        <end position="154"/>
    </location>
</feature>
<evidence type="ECO:0000256" key="1">
    <source>
        <dbReference type="SAM" id="SignalP"/>
    </source>
</evidence>
<gene>
    <name evidence="2" type="ORF">G8E00_01800</name>
</gene>
<accession>A0A6G8RSA0</accession>
<dbReference type="KEGG" id="asha:G8E00_01800"/>
<name>A0A6G8RSA0_9GAMM</name>
<dbReference type="RefSeq" id="WP_166221593.1">
    <property type="nucleotide sequence ID" value="NZ_CP049801.1"/>
</dbReference>
<keyword evidence="3" id="KW-1185">Reference proteome</keyword>
<evidence type="ECO:0000313" key="3">
    <source>
        <dbReference type="Proteomes" id="UP000502297"/>
    </source>
</evidence>
<protein>
    <submittedName>
        <fullName evidence="2">Uncharacterized protein</fullName>
    </submittedName>
</protein>
<dbReference type="EMBL" id="CP049801">
    <property type="protein sequence ID" value="QIO04784.1"/>
    <property type="molecule type" value="Genomic_DNA"/>
</dbReference>
<keyword evidence="1" id="KW-0732">Signal</keyword>
<feature type="signal peptide" evidence="1">
    <location>
        <begin position="1"/>
        <end position="24"/>
    </location>
</feature>
<sequence length="154" mass="17751">MTKNSIIPSLGLLILTALFTVAHAQPQVTHQSSKEPYYFVSFLPNEPARFLGGCSKASQTINTRTAYRGIDEPVLKRAIRNKVRRREEFTAMDFVIDGKRRHAIILDQAFIKKRCHDIDDENLKIVVDVYQIDIQNDQDFSQVWVISKVYQDQP</sequence>
<proteinExistence type="predicted"/>
<organism evidence="2 3">
    <name type="scientific">Acinetobacter shaoyimingii</name>
    <dbReference type="NCBI Taxonomy" id="2715164"/>
    <lineage>
        <taxon>Bacteria</taxon>
        <taxon>Pseudomonadati</taxon>
        <taxon>Pseudomonadota</taxon>
        <taxon>Gammaproteobacteria</taxon>
        <taxon>Moraxellales</taxon>
        <taxon>Moraxellaceae</taxon>
        <taxon>Acinetobacter</taxon>
    </lineage>
</organism>
<evidence type="ECO:0000313" key="2">
    <source>
        <dbReference type="EMBL" id="QIO04784.1"/>
    </source>
</evidence>
<reference evidence="2 3" key="1">
    <citation type="submission" date="2020-03" db="EMBL/GenBank/DDBJ databases">
        <authorList>
            <person name="Zhu W."/>
        </authorList>
    </citation>
    <scope>NUCLEOTIDE SEQUENCE [LARGE SCALE GENOMIC DNA]</scope>
    <source>
        <strain evidence="2 3">323-1</strain>
    </source>
</reference>